<evidence type="ECO:0000313" key="1">
    <source>
        <dbReference type="EMBL" id="MFC5540572.1"/>
    </source>
</evidence>
<keyword evidence="1" id="KW-0969">Cilium</keyword>
<accession>A0ABW0R8Z5</accession>
<comment type="caution">
    <text evidence="1">The sequence shown here is derived from an EMBL/GenBank/DDBJ whole genome shotgun (WGS) entry which is preliminary data.</text>
</comment>
<reference evidence="2" key="1">
    <citation type="journal article" date="2019" name="Int. J. Syst. Evol. Microbiol.">
        <title>The Global Catalogue of Microorganisms (GCM) 10K type strain sequencing project: providing services to taxonomists for standard genome sequencing and annotation.</title>
        <authorList>
            <consortium name="The Broad Institute Genomics Platform"/>
            <consortium name="The Broad Institute Genome Sequencing Center for Infectious Disease"/>
            <person name="Wu L."/>
            <person name="Ma J."/>
        </authorList>
    </citation>
    <scope>NUCLEOTIDE SEQUENCE [LARGE SCALE GENOMIC DNA]</scope>
    <source>
        <strain evidence="2">CCUG 56331</strain>
    </source>
</reference>
<dbReference type="NCBIfam" id="TIGR03826">
    <property type="entry name" value="YvyF"/>
    <property type="match status" value="1"/>
</dbReference>
<proteinExistence type="predicted"/>
<dbReference type="InterPro" id="IPR022258">
    <property type="entry name" value="Flagellar_operon_YvyF"/>
</dbReference>
<keyword evidence="1" id="KW-0966">Cell projection</keyword>
<gene>
    <name evidence="1" type="ORF">ACFPOH_02100</name>
</gene>
<name>A0ABW0R8Z5_9BACL</name>
<dbReference type="EMBL" id="JBHSNQ010000028">
    <property type="protein sequence ID" value="MFC5540572.1"/>
    <property type="molecule type" value="Genomic_DNA"/>
</dbReference>
<dbReference type="Proteomes" id="UP001595978">
    <property type="component" value="Unassembled WGS sequence"/>
</dbReference>
<protein>
    <submittedName>
        <fullName evidence="1">TIGR03826 family flagellar region protein</fullName>
    </submittedName>
</protein>
<keyword evidence="1" id="KW-0282">Flagellum</keyword>
<evidence type="ECO:0000313" key="2">
    <source>
        <dbReference type="Proteomes" id="UP001595978"/>
    </source>
</evidence>
<dbReference type="RefSeq" id="WP_342470166.1">
    <property type="nucleotide sequence ID" value="NZ_JBHSNQ010000028.1"/>
</dbReference>
<sequence>MGEIRNCPSCGEFFNYVGIRDVCYKCAQKEEEMYQIVYRFLRKRENRAATVDRIVEATGVDRELLYKWVRKGRLHPAVFPNLGYPCDNCGRLTTQGKLCERCTEELKTDLRTYEAAKEFRENVQKNERATYLADKGKHAKEN</sequence>
<organism evidence="1 2">
    <name type="scientific">Ureibacillus suwonensis</name>
    <dbReference type="NCBI Taxonomy" id="313007"/>
    <lineage>
        <taxon>Bacteria</taxon>
        <taxon>Bacillati</taxon>
        <taxon>Bacillota</taxon>
        <taxon>Bacilli</taxon>
        <taxon>Bacillales</taxon>
        <taxon>Caryophanaceae</taxon>
        <taxon>Ureibacillus</taxon>
    </lineage>
</organism>
<keyword evidence="2" id="KW-1185">Reference proteome</keyword>